<comment type="caution">
    <text evidence="6">The sequence shown here is derived from an EMBL/GenBank/DDBJ whole genome shotgun (WGS) entry which is preliminary data.</text>
</comment>
<dbReference type="InterPro" id="IPR036860">
    <property type="entry name" value="SH2_dom_sf"/>
</dbReference>
<dbReference type="InterPro" id="IPR017441">
    <property type="entry name" value="Protein_kinase_ATP_BS"/>
</dbReference>
<dbReference type="PROSITE" id="PS00107">
    <property type="entry name" value="PROTEIN_KINASE_ATP"/>
    <property type="match status" value="1"/>
</dbReference>
<keyword evidence="3 4" id="KW-0067">ATP-binding</keyword>
<dbReference type="Proteomes" id="UP001529510">
    <property type="component" value="Unassembled WGS sequence"/>
</dbReference>
<keyword evidence="1" id="KW-0519">Myristate</keyword>
<reference evidence="6 7" key="1">
    <citation type="submission" date="2024-05" db="EMBL/GenBank/DDBJ databases">
        <title>Genome sequencing and assembly of Indian major carp, Cirrhinus mrigala (Hamilton, 1822).</title>
        <authorList>
            <person name="Mohindra V."/>
            <person name="Chowdhury L.M."/>
            <person name="Lal K."/>
            <person name="Jena J.K."/>
        </authorList>
    </citation>
    <scope>NUCLEOTIDE SEQUENCE [LARGE SCALE GENOMIC DNA]</scope>
    <source>
        <strain evidence="6">CM1030</strain>
        <tissue evidence="6">Blood</tissue>
    </source>
</reference>
<organism evidence="6 7">
    <name type="scientific">Cirrhinus mrigala</name>
    <name type="common">Mrigala</name>
    <dbReference type="NCBI Taxonomy" id="683832"/>
    <lineage>
        <taxon>Eukaryota</taxon>
        <taxon>Metazoa</taxon>
        <taxon>Chordata</taxon>
        <taxon>Craniata</taxon>
        <taxon>Vertebrata</taxon>
        <taxon>Euteleostomi</taxon>
        <taxon>Actinopterygii</taxon>
        <taxon>Neopterygii</taxon>
        <taxon>Teleostei</taxon>
        <taxon>Ostariophysi</taxon>
        <taxon>Cypriniformes</taxon>
        <taxon>Cyprinidae</taxon>
        <taxon>Labeoninae</taxon>
        <taxon>Labeonini</taxon>
        <taxon>Cirrhinus</taxon>
    </lineage>
</organism>
<sequence>MYVSSESRFNTLAELVHHHSTVSDGLITTLHYPAPKRNKPTIYGVSPNYDKWEMERTDITMKHKLGGGQYGEVYEGVWKKYNLTVAVKTLK</sequence>
<dbReference type="EMBL" id="JAMKFB020000005">
    <property type="protein sequence ID" value="KAL0192282.1"/>
    <property type="molecule type" value="Genomic_DNA"/>
</dbReference>
<gene>
    <name evidence="6" type="ORF">M9458_010578</name>
</gene>
<feature type="binding site" evidence="4">
    <location>
        <position position="88"/>
    </location>
    <ligand>
        <name>ATP</name>
        <dbReference type="ChEBI" id="CHEBI:30616"/>
    </ligand>
</feature>
<dbReference type="InterPro" id="IPR001245">
    <property type="entry name" value="Ser-Thr/Tyr_kinase_cat_dom"/>
</dbReference>
<dbReference type="Gene3D" id="3.30.505.10">
    <property type="entry name" value="SH2 domain"/>
    <property type="match status" value="1"/>
</dbReference>
<dbReference type="SUPFAM" id="SSF55550">
    <property type="entry name" value="SH2 domain"/>
    <property type="match status" value="1"/>
</dbReference>
<name>A0ABD0R2R9_CIRMR</name>
<dbReference type="GO" id="GO:0005524">
    <property type="term" value="F:ATP binding"/>
    <property type="evidence" value="ECO:0007669"/>
    <property type="project" value="UniProtKB-UniRule"/>
</dbReference>
<dbReference type="AlphaFoldDB" id="A0ABD0R2R9"/>
<dbReference type="Gene3D" id="3.30.200.20">
    <property type="entry name" value="Phosphorylase Kinase, domain 1"/>
    <property type="match status" value="1"/>
</dbReference>
<evidence type="ECO:0000313" key="7">
    <source>
        <dbReference type="Proteomes" id="UP001529510"/>
    </source>
</evidence>
<evidence type="ECO:0000256" key="3">
    <source>
        <dbReference type="ARBA" id="ARBA00022840"/>
    </source>
</evidence>
<proteinExistence type="predicted"/>
<dbReference type="InterPro" id="IPR050198">
    <property type="entry name" value="Non-receptor_tyrosine_kinases"/>
</dbReference>
<keyword evidence="2 4" id="KW-0547">Nucleotide-binding</keyword>
<evidence type="ECO:0000256" key="1">
    <source>
        <dbReference type="ARBA" id="ARBA00022707"/>
    </source>
</evidence>
<keyword evidence="7" id="KW-1185">Reference proteome</keyword>
<accession>A0ABD0R2R9</accession>
<feature type="non-terminal residue" evidence="6">
    <location>
        <position position="91"/>
    </location>
</feature>
<evidence type="ECO:0000256" key="4">
    <source>
        <dbReference type="PROSITE-ProRule" id="PRU10141"/>
    </source>
</evidence>
<feature type="domain" description="Serine-threonine/tyrosine-protein kinase catalytic" evidence="5">
    <location>
        <begin position="59"/>
        <end position="91"/>
    </location>
</feature>
<dbReference type="PANTHER" id="PTHR24418">
    <property type="entry name" value="TYROSINE-PROTEIN KINASE"/>
    <property type="match status" value="1"/>
</dbReference>
<dbReference type="Pfam" id="PF07714">
    <property type="entry name" value="PK_Tyr_Ser-Thr"/>
    <property type="match status" value="1"/>
</dbReference>
<evidence type="ECO:0000259" key="5">
    <source>
        <dbReference type="Pfam" id="PF07714"/>
    </source>
</evidence>
<keyword evidence="1" id="KW-0449">Lipoprotein</keyword>
<evidence type="ECO:0000313" key="6">
    <source>
        <dbReference type="EMBL" id="KAL0192282.1"/>
    </source>
</evidence>
<protein>
    <recommendedName>
        <fullName evidence="5">Serine-threonine/tyrosine-protein kinase catalytic domain-containing protein</fullName>
    </recommendedName>
</protein>
<evidence type="ECO:0000256" key="2">
    <source>
        <dbReference type="ARBA" id="ARBA00022741"/>
    </source>
</evidence>